<protein>
    <submittedName>
        <fullName evidence="3">CPBP family intramembrane metalloprotease</fullName>
    </submittedName>
</protein>
<dbReference type="PANTHER" id="PTHR36435:SF1">
    <property type="entry name" value="CAAX AMINO TERMINAL PROTEASE FAMILY PROTEIN"/>
    <property type="match status" value="1"/>
</dbReference>
<feature type="transmembrane region" description="Helical" evidence="1">
    <location>
        <begin position="183"/>
        <end position="204"/>
    </location>
</feature>
<keyword evidence="1" id="KW-0472">Membrane</keyword>
<proteinExistence type="predicted"/>
<feature type="transmembrane region" description="Helical" evidence="1">
    <location>
        <begin position="210"/>
        <end position="230"/>
    </location>
</feature>
<feature type="domain" description="CAAX prenyl protease 2/Lysostaphin resistance protein A-like" evidence="2">
    <location>
        <begin position="154"/>
        <end position="243"/>
    </location>
</feature>
<sequence>MSGGLPVPSGVVHPLVLRGQPPVQLLLGAVTVLGLFLILPGVIAMVVVMAVAGIRQVDDVPGHVSAALAYHFPEGVLASHLGLASMILVVWVLMRHLHATDVVWTASVQPGMRWRYLIVCALVAVVLLNLLVWIGPESPGQHWQSPQPGWYVFLGIILVSSPLQAAAEEVLFRGYLQQTIGSLAGRAWVGVVVSAVVFAVFHGVQNPPLFLHRLGFGLVAGALVIATGGLEAAIAVHVVNNLMAFGYALFTGGVAATAAVTAIPWGAAAWALLGFAVCAVASRWIGRRMNVATRTPGAGLR</sequence>
<keyword evidence="3" id="KW-0378">Hydrolase</keyword>
<dbReference type="InterPro" id="IPR003675">
    <property type="entry name" value="Rce1/LyrA-like_dom"/>
</dbReference>
<dbReference type="GO" id="GO:0004175">
    <property type="term" value="F:endopeptidase activity"/>
    <property type="evidence" value="ECO:0007669"/>
    <property type="project" value="UniProtKB-ARBA"/>
</dbReference>
<gene>
    <name evidence="3" type="ORF">EII35_11400</name>
</gene>
<dbReference type="InterPro" id="IPR052710">
    <property type="entry name" value="CAAX_protease"/>
</dbReference>
<feature type="transmembrane region" description="Helical" evidence="1">
    <location>
        <begin position="114"/>
        <end position="135"/>
    </location>
</feature>
<evidence type="ECO:0000313" key="4">
    <source>
        <dbReference type="Proteomes" id="UP000280935"/>
    </source>
</evidence>
<accession>A0A3P1WQ52</accession>
<feature type="transmembrane region" description="Helical" evidence="1">
    <location>
        <begin position="150"/>
        <end position="171"/>
    </location>
</feature>
<evidence type="ECO:0000313" key="3">
    <source>
        <dbReference type="EMBL" id="RRD48714.1"/>
    </source>
</evidence>
<feature type="transmembrane region" description="Helical" evidence="1">
    <location>
        <begin position="269"/>
        <end position="286"/>
    </location>
</feature>
<keyword evidence="1" id="KW-1133">Transmembrane helix</keyword>
<evidence type="ECO:0000259" key="2">
    <source>
        <dbReference type="Pfam" id="PF02517"/>
    </source>
</evidence>
<feature type="transmembrane region" description="Helical" evidence="1">
    <location>
        <begin position="25"/>
        <end position="55"/>
    </location>
</feature>
<organism evidence="3 4">
    <name type="scientific">Arachnia propionica</name>
    <dbReference type="NCBI Taxonomy" id="1750"/>
    <lineage>
        <taxon>Bacteria</taxon>
        <taxon>Bacillati</taxon>
        <taxon>Actinomycetota</taxon>
        <taxon>Actinomycetes</taxon>
        <taxon>Propionibacteriales</taxon>
        <taxon>Propionibacteriaceae</taxon>
        <taxon>Arachnia</taxon>
    </lineage>
</organism>
<dbReference type="AlphaFoldDB" id="A0A3P1WQ52"/>
<dbReference type="OrthoDB" id="2680086at2"/>
<dbReference type="GO" id="GO:0006508">
    <property type="term" value="P:proteolysis"/>
    <property type="evidence" value="ECO:0007669"/>
    <property type="project" value="UniProtKB-KW"/>
</dbReference>
<evidence type="ECO:0000256" key="1">
    <source>
        <dbReference type="SAM" id="Phobius"/>
    </source>
</evidence>
<dbReference type="RefSeq" id="WP_125228594.1">
    <property type="nucleotide sequence ID" value="NZ_RQYT01000031.1"/>
</dbReference>
<dbReference type="Pfam" id="PF02517">
    <property type="entry name" value="Rce1-like"/>
    <property type="match status" value="1"/>
</dbReference>
<name>A0A3P1WQ52_9ACTN</name>
<reference evidence="3 4" key="1">
    <citation type="submission" date="2018-11" db="EMBL/GenBank/DDBJ databases">
        <title>Genomes From Bacteria Associated with the Canine Oral Cavity: a Test Case for Automated Genome-Based Taxonomic Assignment.</title>
        <authorList>
            <person name="Coil D.A."/>
            <person name="Jospin G."/>
            <person name="Darling A.E."/>
            <person name="Wallis C."/>
            <person name="Davis I.J."/>
            <person name="Harris S."/>
            <person name="Eisen J.A."/>
            <person name="Holcombe L.J."/>
            <person name="O'Flynn C."/>
        </authorList>
    </citation>
    <scope>NUCLEOTIDE SEQUENCE [LARGE SCALE GENOMIC DNA]</scope>
    <source>
        <strain evidence="3 4">OH2822_COT-296</strain>
    </source>
</reference>
<keyword evidence="3" id="KW-0645">Protease</keyword>
<keyword evidence="3" id="KW-0482">Metalloprotease</keyword>
<comment type="caution">
    <text evidence="3">The sequence shown here is derived from an EMBL/GenBank/DDBJ whole genome shotgun (WGS) entry which is preliminary data.</text>
</comment>
<feature type="transmembrane region" description="Helical" evidence="1">
    <location>
        <begin position="242"/>
        <end position="263"/>
    </location>
</feature>
<dbReference type="GO" id="GO:0080120">
    <property type="term" value="P:CAAX-box protein maturation"/>
    <property type="evidence" value="ECO:0007669"/>
    <property type="project" value="UniProtKB-ARBA"/>
</dbReference>
<dbReference type="PANTHER" id="PTHR36435">
    <property type="entry name" value="SLR1288 PROTEIN"/>
    <property type="match status" value="1"/>
</dbReference>
<feature type="transmembrane region" description="Helical" evidence="1">
    <location>
        <begin position="75"/>
        <end position="94"/>
    </location>
</feature>
<dbReference type="Proteomes" id="UP000280935">
    <property type="component" value="Unassembled WGS sequence"/>
</dbReference>
<keyword evidence="1" id="KW-0812">Transmembrane</keyword>
<dbReference type="GO" id="GO:0008237">
    <property type="term" value="F:metallopeptidase activity"/>
    <property type="evidence" value="ECO:0007669"/>
    <property type="project" value="UniProtKB-KW"/>
</dbReference>
<dbReference type="EMBL" id="RQYT01000031">
    <property type="protein sequence ID" value="RRD48714.1"/>
    <property type="molecule type" value="Genomic_DNA"/>
</dbReference>